<dbReference type="PANTHER" id="PTHR45873:SF1">
    <property type="entry name" value="DNA POLYMERASE ETA"/>
    <property type="match status" value="1"/>
</dbReference>
<dbReference type="Pfam" id="PF21704">
    <property type="entry name" value="POLH-Rev1_HhH"/>
    <property type="match status" value="1"/>
</dbReference>
<evidence type="ECO:0000259" key="8">
    <source>
        <dbReference type="PROSITE" id="PS51907"/>
    </source>
</evidence>
<keyword evidence="10" id="KW-1185">Reference proteome</keyword>
<sequence length="351" mass="39541">MGELIKFSQKDLADKFDDKTAKWLYNIARGIDLEPVTLRLVSKSIGCCKKFPGKSALVTPVDVEHWMNELSSEIFERLEKDLEENNRRAKQMVISFAQEINRKDVSSSRTISLHSYDQSKIMQSGLNIIKKNCMSNGTYKIKFLGLSVGNFEDNTKVNILSFFKNANERNPVVIDTKNTEIVFKTAETSIGKDSPSVDKNMQNDDGNESVYSATTDESNEDATSLIYYEDMFPESQASQPILEKSADGYLNIDSNCDRETANRTSKENDVTSSDKLTNSPVLQTTHDTITIAEPSIDEAITENTSYTKHICPECSKGIYPSDLQSHMDYHLALNIVKSEAHQYKSEMSQLE</sequence>
<keyword evidence="3" id="KW-0479">Metal-binding</keyword>
<comment type="subcellular location">
    <subcellularLocation>
        <location evidence="1">Nucleus</location>
    </subcellularLocation>
</comment>
<dbReference type="InterPro" id="IPR017961">
    <property type="entry name" value="DNA_pol_Y-fam_little_finger"/>
</dbReference>
<feature type="domain" description="UBZ3-type" evidence="8">
    <location>
        <begin position="304"/>
        <end position="338"/>
    </location>
</feature>
<dbReference type="PANTHER" id="PTHR45873">
    <property type="entry name" value="DNA POLYMERASE ETA"/>
    <property type="match status" value="1"/>
</dbReference>
<gene>
    <name evidence="9" type="ORF">NQ317_003418</name>
</gene>
<organism evidence="9 10">
    <name type="scientific">Molorchus minor</name>
    <dbReference type="NCBI Taxonomy" id="1323400"/>
    <lineage>
        <taxon>Eukaryota</taxon>
        <taxon>Metazoa</taxon>
        <taxon>Ecdysozoa</taxon>
        <taxon>Arthropoda</taxon>
        <taxon>Hexapoda</taxon>
        <taxon>Insecta</taxon>
        <taxon>Pterygota</taxon>
        <taxon>Neoptera</taxon>
        <taxon>Endopterygota</taxon>
        <taxon>Coleoptera</taxon>
        <taxon>Polyphaga</taxon>
        <taxon>Cucujiformia</taxon>
        <taxon>Chrysomeloidea</taxon>
        <taxon>Cerambycidae</taxon>
        <taxon>Lamiinae</taxon>
        <taxon>Monochamini</taxon>
        <taxon>Molorchus</taxon>
    </lineage>
</organism>
<dbReference type="InterPro" id="IPR041298">
    <property type="entry name" value="UBZ3"/>
</dbReference>
<keyword evidence="4" id="KW-0227">DNA damage</keyword>
<evidence type="ECO:0000256" key="7">
    <source>
        <dbReference type="SAM" id="MobiDB-lite"/>
    </source>
</evidence>
<dbReference type="EMBL" id="JAPWTJ010000171">
    <property type="protein sequence ID" value="KAJ8981697.1"/>
    <property type="molecule type" value="Genomic_DNA"/>
</dbReference>
<dbReference type="Gene3D" id="1.10.150.20">
    <property type="entry name" value="5' to 3' exonuclease, C-terminal subdomain"/>
    <property type="match status" value="1"/>
</dbReference>
<evidence type="ECO:0000256" key="6">
    <source>
        <dbReference type="ARBA" id="ARBA00023242"/>
    </source>
</evidence>
<evidence type="ECO:0000256" key="3">
    <source>
        <dbReference type="ARBA" id="ARBA00022723"/>
    </source>
</evidence>
<evidence type="ECO:0000313" key="9">
    <source>
        <dbReference type="EMBL" id="KAJ8981697.1"/>
    </source>
</evidence>
<protein>
    <recommendedName>
        <fullName evidence="8">UBZ3-type domain-containing protein</fullName>
    </recommendedName>
</protein>
<evidence type="ECO:0000256" key="5">
    <source>
        <dbReference type="ARBA" id="ARBA00023204"/>
    </source>
</evidence>
<feature type="compositionally biased region" description="Basic and acidic residues" evidence="7">
    <location>
        <begin position="258"/>
        <end position="269"/>
    </location>
</feature>
<evidence type="ECO:0000256" key="2">
    <source>
        <dbReference type="ARBA" id="ARBA00022679"/>
    </source>
</evidence>
<evidence type="ECO:0000256" key="1">
    <source>
        <dbReference type="ARBA" id="ARBA00004123"/>
    </source>
</evidence>
<feature type="region of interest" description="Disordered" evidence="7">
    <location>
        <begin position="192"/>
        <end position="216"/>
    </location>
</feature>
<feature type="region of interest" description="Disordered" evidence="7">
    <location>
        <begin position="258"/>
        <end position="278"/>
    </location>
</feature>
<dbReference type="PROSITE" id="PS51907">
    <property type="entry name" value="ZF_UBZ3"/>
    <property type="match status" value="1"/>
</dbReference>
<dbReference type="Pfam" id="PF18439">
    <property type="entry name" value="zf_UBZ"/>
    <property type="match status" value="1"/>
</dbReference>
<accession>A0ABQ9JWC1</accession>
<feature type="non-terminal residue" evidence="9">
    <location>
        <position position="351"/>
    </location>
</feature>
<reference evidence="9" key="1">
    <citation type="journal article" date="2023" name="Insect Mol. Biol.">
        <title>Genome sequencing provides insights into the evolution of gene families encoding plant cell wall-degrading enzymes in longhorned beetles.</title>
        <authorList>
            <person name="Shin N.R."/>
            <person name="Okamura Y."/>
            <person name="Kirsch R."/>
            <person name="Pauchet Y."/>
        </authorList>
    </citation>
    <scope>NUCLEOTIDE SEQUENCE</scope>
    <source>
        <strain evidence="9">MMC_N1</strain>
    </source>
</reference>
<dbReference type="Gene3D" id="3.30.1490.100">
    <property type="entry name" value="DNA polymerase, Y-family, little finger domain"/>
    <property type="match status" value="1"/>
</dbReference>
<dbReference type="InterPro" id="IPR052230">
    <property type="entry name" value="DNA_polymerase_eta"/>
</dbReference>
<feature type="compositionally biased region" description="Polar residues" evidence="7">
    <location>
        <begin position="197"/>
        <end position="216"/>
    </location>
</feature>
<name>A0ABQ9JWC1_9CUCU</name>
<proteinExistence type="predicted"/>
<evidence type="ECO:0000313" key="10">
    <source>
        <dbReference type="Proteomes" id="UP001162164"/>
    </source>
</evidence>
<evidence type="ECO:0000256" key="4">
    <source>
        <dbReference type="ARBA" id="ARBA00022763"/>
    </source>
</evidence>
<keyword evidence="2" id="KW-0808">Transferase</keyword>
<dbReference type="InterPro" id="IPR036775">
    <property type="entry name" value="DNA_pol_Y-fam_lit_finger_sf"/>
</dbReference>
<keyword evidence="6" id="KW-0539">Nucleus</keyword>
<dbReference type="SUPFAM" id="SSF100879">
    <property type="entry name" value="Lesion bypass DNA polymerase (Y-family), little finger domain"/>
    <property type="match status" value="1"/>
</dbReference>
<keyword evidence="5" id="KW-0234">DNA repair</keyword>
<dbReference type="Proteomes" id="UP001162164">
    <property type="component" value="Unassembled WGS sequence"/>
</dbReference>
<dbReference type="Pfam" id="PF11799">
    <property type="entry name" value="IMS_C"/>
    <property type="match status" value="1"/>
</dbReference>
<comment type="caution">
    <text evidence="9">The sequence shown here is derived from an EMBL/GenBank/DDBJ whole genome shotgun (WGS) entry which is preliminary data.</text>
</comment>